<feature type="transmembrane region" description="Helical" evidence="42">
    <location>
        <begin position="290"/>
        <end position="313"/>
    </location>
</feature>
<proteinExistence type="inferred from homology"/>
<evidence type="ECO:0000256" key="41">
    <source>
        <dbReference type="RuleBase" id="RU000688"/>
    </source>
</evidence>
<dbReference type="PROSITE" id="PS50262">
    <property type="entry name" value="G_PROTEIN_RECEP_F1_2"/>
    <property type="match status" value="1"/>
</dbReference>
<evidence type="ECO:0000256" key="1">
    <source>
        <dbReference type="ARBA" id="ARBA00004123"/>
    </source>
</evidence>
<keyword evidence="19" id="KW-0221">Differentiation</keyword>
<evidence type="ECO:0000256" key="38">
    <source>
        <dbReference type="ARBA" id="ARBA00039464"/>
    </source>
</evidence>
<evidence type="ECO:0000256" key="24">
    <source>
        <dbReference type="ARBA" id="ARBA00023034"/>
    </source>
</evidence>
<evidence type="ECO:0000256" key="20">
    <source>
        <dbReference type="ARBA" id="ARBA00022824"/>
    </source>
</evidence>
<evidence type="ECO:0000256" key="21">
    <source>
        <dbReference type="ARBA" id="ARBA00022902"/>
    </source>
</evidence>
<evidence type="ECO:0000256" key="16">
    <source>
        <dbReference type="ARBA" id="ARBA00022692"/>
    </source>
</evidence>
<evidence type="ECO:0000256" key="2">
    <source>
        <dbReference type="ARBA" id="ARBA00004172"/>
    </source>
</evidence>
<feature type="transmembrane region" description="Helical" evidence="42">
    <location>
        <begin position="117"/>
        <end position="144"/>
    </location>
</feature>
<keyword evidence="25 41" id="KW-0297">G-protein coupled receptor</keyword>
<evidence type="ECO:0000256" key="8">
    <source>
        <dbReference type="ARBA" id="ARBA00004439"/>
    </source>
</evidence>
<dbReference type="Proteomes" id="UP000265140">
    <property type="component" value="Chromosome 5"/>
</dbReference>
<evidence type="ECO:0000256" key="36">
    <source>
        <dbReference type="ARBA" id="ARBA00023329"/>
    </source>
</evidence>
<keyword evidence="33" id="KW-0628">Postsynaptic cell membrane</keyword>
<reference evidence="44" key="2">
    <citation type="submission" date="2020-02" db="EMBL/GenBank/DDBJ databases">
        <title>Esox lucius (northern pike) genome, fEsoLuc1, primary haplotype.</title>
        <authorList>
            <person name="Myers G."/>
            <person name="Karagic N."/>
            <person name="Meyer A."/>
            <person name="Pippel M."/>
            <person name="Reichard M."/>
            <person name="Winkler S."/>
            <person name="Tracey A."/>
            <person name="Sims Y."/>
            <person name="Howe K."/>
            <person name="Rhie A."/>
            <person name="Formenti G."/>
            <person name="Durbin R."/>
            <person name="Fedrigo O."/>
            <person name="Jarvis E.D."/>
        </authorList>
    </citation>
    <scope>NUCLEOTIDE SEQUENCE [LARGE SCALE GENOMIC DNA]</scope>
</reference>
<name>A0A3P8Y0X7_ESOLU</name>
<feature type="transmembrane region" description="Helical" evidence="42">
    <location>
        <begin position="46"/>
        <end position="75"/>
    </location>
</feature>
<dbReference type="Bgee" id="ENSELUG00000009869">
    <property type="expression patterns" value="Expressed in mesonephros and 1 other cell type or tissue"/>
</dbReference>
<evidence type="ECO:0000256" key="14">
    <source>
        <dbReference type="ARBA" id="ARBA00022475"/>
    </source>
</evidence>
<dbReference type="GeneTree" id="ENSGT00940000154307"/>
<evidence type="ECO:0000256" key="29">
    <source>
        <dbReference type="ARBA" id="ARBA00023170"/>
    </source>
</evidence>
<keyword evidence="22 42" id="KW-1133">Transmembrane helix</keyword>
<dbReference type="InterPro" id="IPR047143">
    <property type="entry name" value="GPER1-like"/>
</dbReference>
<keyword evidence="24" id="KW-0333">Golgi apparatus</keyword>
<keyword evidence="15" id="KW-0963">Cytoplasm</keyword>
<keyword evidence="26" id="KW-0496">Mitochondrion</keyword>
<evidence type="ECO:0000313" key="44">
    <source>
        <dbReference type="Ensembl" id="ENSELUP00000009294.3"/>
    </source>
</evidence>
<evidence type="ECO:0000256" key="35">
    <source>
        <dbReference type="ARBA" id="ARBA00023306"/>
    </source>
</evidence>
<keyword evidence="32" id="KW-0539">Nucleus</keyword>
<dbReference type="PANTHER" id="PTHR24226">
    <property type="entry name" value="G-PROTEIN COUPLED RECEPTOR 182 AND ESTROGEN RECEPTOR 1"/>
    <property type="match status" value="1"/>
</dbReference>
<evidence type="ECO:0000256" key="5">
    <source>
        <dbReference type="ARBA" id="ARBA00004279"/>
    </source>
</evidence>
<dbReference type="Ensembl" id="ENSELUT00000004101.3">
    <property type="protein sequence ID" value="ENSELUP00000009294.3"/>
    <property type="gene ID" value="ENSELUG00000009869.3"/>
</dbReference>
<feature type="transmembrane region" description="Helical" evidence="42">
    <location>
        <begin position="165"/>
        <end position="185"/>
    </location>
</feature>
<dbReference type="GO" id="GO:0071392">
    <property type="term" value="P:cellular response to estradiol stimulus"/>
    <property type="evidence" value="ECO:0007669"/>
    <property type="project" value="TreeGrafter"/>
</dbReference>
<dbReference type="GO" id="GO:0005769">
    <property type="term" value="C:early endosome"/>
    <property type="evidence" value="ECO:0007669"/>
    <property type="project" value="UniProtKB-SubCell"/>
</dbReference>
<evidence type="ECO:0000256" key="42">
    <source>
        <dbReference type="SAM" id="Phobius"/>
    </source>
</evidence>
<evidence type="ECO:0000256" key="27">
    <source>
        <dbReference type="ARBA" id="ARBA00023136"/>
    </source>
</evidence>
<dbReference type="STRING" id="8010.ENSELUP00000009294"/>
<dbReference type="InterPro" id="IPR017452">
    <property type="entry name" value="GPCR_Rhodpsn_7TM"/>
</dbReference>
<keyword evidence="34" id="KW-0966">Cell projection</keyword>
<evidence type="ECO:0000256" key="3">
    <source>
        <dbReference type="ARBA" id="ARBA00004225"/>
    </source>
</evidence>
<dbReference type="SUPFAM" id="SSF81321">
    <property type="entry name" value="Family A G protein-coupled receptor-like"/>
    <property type="match status" value="1"/>
</dbReference>
<dbReference type="Pfam" id="PF00001">
    <property type="entry name" value="7tm_1"/>
    <property type="match status" value="1"/>
</dbReference>
<organism evidence="44 45">
    <name type="scientific">Esox lucius</name>
    <name type="common">Northern pike</name>
    <dbReference type="NCBI Taxonomy" id="8010"/>
    <lineage>
        <taxon>Eukaryota</taxon>
        <taxon>Metazoa</taxon>
        <taxon>Chordata</taxon>
        <taxon>Craniata</taxon>
        <taxon>Vertebrata</taxon>
        <taxon>Euteleostomi</taxon>
        <taxon>Actinopterygii</taxon>
        <taxon>Neopterygii</taxon>
        <taxon>Teleostei</taxon>
        <taxon>Protacanthopterygii</taxon>
        <taxon>Esociformes</taxon>
        <taxon>Esocidae</taxon>
        <taxon>Esox</taxon>
    </lineage>
</organism>
<evidence type="ECO:0000256" key="17">
    <source>
        <dbReference type="ARBA" id="ARBA00022703"/>
    </source>
</evidence>
<evidence type="ECO:0000256" key="15">
    <source>
        <dbReference type="ARBA" id="ARBA00022490"/>
    </source>
</evidence>
<dbReference type="GO" id="GO:0030284">
    <property type="term" value="F:nuclear estrogen receptor activity"/>
    <property type="evidence" value="ECO:0007669"/>
    <property type="project" value="TreeGrafter"/>
</dbReference>
<keyword evidence="14" id="KW-1003">Cell membrane</keyword>
<comment type="similarity">
    <text evidence="41">Belongs to the G-protein coupled receptor 1 family.</text>
</comment>
<dbReference type="Gene3D" id="1.20.1070.10">
    <property type="entry name" value="Rhodopsin 7-helix transmembrane proteins"/>
    <property type="match status" value="1"/>
</dbReference>
<evidence type="ECO:0000256" key="13">
    <source>
        <dbReference type="ARBA" id="ARBA00004653"/>
    </source>
</evidence>
<evidence type="ECO:0000256" key="31">
    <source>
        <dbReference type="ARBA" id="ARBA00023224"/>
    </source>
</evidence>
<evidence type="ECO:0000256" key="32">
    <source>
        <dbReference type="ARBA" id="ARBA00023242"/>
    </source>
</evidence>
<accession>A0A3P8Y0X7</accession>
<keyword evidence="35" id="KW-0131">Cell cycle</keyword>
<evidence type="ECO:0000256" key="10">
    <source>
        <dbReference type="ARBA" id="ARBA00004489"/>
    </source>
</evidence>
<reference evidence="44" key="4">
    <citation type="submission" date="2025-09" db="UniProtKB">
        <authorList>
            <consortium name="Ensembl"/>
        </authorList>
    </citation>
    <scope>IDENTIFICATION</scope>
</reference>
<keyword evidence="45" id="KW-1185">Reference proteome</keyword>
<sequence>RTCQGVADVCMDRLSANYSNVREHLNGSPPLFSGLAGEDHEPPKHYAISVFLSSLYTVFLFPVGFLGNILILTVNLSHKGRMTSPDFYFVNLAVADLVLVVDSLIEVFNLNEQYYEMAALCTFMALFLQVNMYSSIFFLTWMSIDRYMALAGSMNRGLRRPRARLTCSLIWATSALLTLLPFTVAQAQHAGELHFCFANISQIQWMEVTLGFLLPFCVLGLCYWRIALALVRAQREHRGLQRRPQNRKALRMIFAAVLVFFTCWLPQNVFVSMHLLRGDVEGTLWHDYPLTGHVVNLAAFSNSCLNPLVYSFLGETFQDKLRSFIKENIRWAKLDSSS</sequence>
<dbReference type="GO" id="GO:0055037">
    <property type="term" value="C:recycling endosome"/>
    <property type="evidence" value="ECO:0007669"/>
    <property type="project" value="UniProtKB-SubCell"/>
</dbReference>
<keyword evidence="27 42" id="KW-0472">Membrane</keyword>
<comment type="subcellular location">
    <subcellularLocation>
        <location evidence="10">Cell projection</location>
        <location evidence="10">Axon</location>
    </subcellularLocation>
    <subcellularLocation>
        <location evidence="5">Cell projection</location>
        <location evidence="5">Dendrite</location>
    </subcellularLocation>
    <subcellularLocation>
        <location evidence="6">Cell projection</location>
        <location evidence="6">Dendritic spine membrane</location>
        <topology evidence="6">Multi-pass membrane protein</topology>
    </subcellularLocation>
    <subcellularLocation>
        <location evidence="4">Cytoplasm</location>
        <location evidence="4">Cytoskeleton</location>
    </subcellularLocation>
    <subcellularLocation>
        <location evidence="11">Cytoplasm</location>
        <location evidence="11">Perinuclear region</location>
    </subcellularLocation>
    <subcellularLocation>
        <location evidence="8">Cytoplasmic vesicle membrane</location>
        <topology evidence="8">Multi-pass membrane protein</topology>
    </subcellularLocation>
    <subcellularLocation>
        <location evidence="7">Early endosome</location>
    </subcellularLocation>
    <subcellularLocation>
        <location evidence="9">Endoplasmic reticulum membrane</location>
        <topology evidence="9">Multi-pass membrane protein</topology>
    </subcellularLocation>
    <subcellularLocation>
        <location evidence="13">Golgi apparatus membrane</location>
        <topology evidence="13">Multi-pass membrane protein</topology>
    </subcellularLocation>
    <subcellularLocation>
        <location evidence="12">Golgi apparatus</location>
        <location evidence="12">trans-Golgi network</location>
    </subcellularLocation>
    <subcellularLocation>
        <location evidence="3">Mitochondrion membrane</location>
        <topology evidence="3">Multi-pass membrane protein</topology>
    </subcellularLocation>
    <subcellularLocation>
        <location evidence="1">Nucleus</location>
    </subcellularLocation>
    <subcellularLocation>
        <location evidence="37">Postsynaptic density</location>
    </subcellularLocation>
    <subcellularLocation>
        <location evidence="2">Recycling endosome</location>
    </subcellularLocation>
</comment>
<keyword evidence="18" id="KW-0967">Endosome</keyword>
<gene>
    <name evidence="44" type="primary">GPER1</name>
</gene>
<keyword evidence="28" id="KW-1015">Disulfide bond</keyword>
<feature type="transmembrane region" description="Helical" evidence="42">
    <location>
        <begin position="87"/>
        <end position="105"/>
    </location>
</feature>
<dbReference type="GO" id="GO:0005634">
    <property type="term" value="C:nucleus"/>
    <property type="evidence" value="ECO:0007669"/>
    <property type="project" value="UniProtKB-SubCell"/>
</dbReference>
<dbReference type="GO" id="GO:0007399">
    <property type="term" value="P:nervous system development"/>
    <property type="evidence" value="ECO:0007669"/>
    <property type="project" value="UniProtKB-KW"/>
</dbReference>
<feature type="domain" description="G-protein coupled receptors family 1 profile" evidence="43">
    <location>
        <begin position="67"/>
        <end position="310"/>
    </location>
</feature>
<evidence type="ECO:0000256" key="25">
    <source>
        <dbReference type="ARBA" id="ARBA00023040"/>
    </source>
</evidence>
<evidence type="ECO:0000256" key="22">
    <source>
        <dbReference type="ARBA" id="ARBA00022989"/>
    </source>
</evidence>
<evidence type="ECO:0000313" key="45">
    <source>
        <dbReference type="Proteomes" id="UP000265140"/>
    </source>
</evidence>
<keyword evidence="30" id="KW-0206">Cytoskeleton</keyword>
<keyword evidence="21" id="KW-0524">Neurogenesis</keyword>
<evidence type="ECO:0000256" key="12">
    <source>
        <dbReference type="ARBA" id="ARBA00004601"/>
    </source>
</evidence>
<evidence type="ECO:0000256" key="23">
    <source>
        <dbReference type="ARBA" id="ARBA00023018"/>
    </source>
</evidence>
<dbReference type="GO" id="GO:0005789">
    <property type="term" value="C:endoplasmic reticulum membrane"/>
    <property type="evidence" value="ECO:0007669"/>
    <property type="project" value="UniProtKB-SubCell"/>
</dbReference>
<dbReference type="InParanoid" id="A0A3P8Y0X7"/>
<dbReference type="OMA" id="LCYWRIA"/>
<dbReference type="GO" id="GO:0006915">
    <property type="term" value="P:apoptotic process"/>
    <property type="evidence" value="ECO:0007669"/>
    <property type="project" value="UniProtKB-KW"/>
</dbReference>
<evidence type="ECO:0000256" key="4">
    <source>
        <dbReference type="ARBA" id="ARBA00004245"/>
    </source>
</evidence>
<evidence type="ECO:0000256" key="30">
    <source>
        <dbReference type="ARBA" id="ARBA00023212"/>
    </source>
</evidence>
<dbReference type="GO" id="GO:0030424">
    <property type="term" value="C:axon"/>
    <property type="evidence" value="ECO:0007669"/>
    <property type="project" value="UniProtKB-SubCell"/>
</dbReference>
<keyword evidence="20" id="KW-0256">Endoplasmic reticulum</keyword>
<dbReference type="GO" id="GO:0031966">
    <property type="term" value="C:mitochondrial membrane"/>
    <property type="evidence" value="ECO:0007669"/>
    <property type="project" value="UniProtKB-SubCell"/>
</dbReference>
<evidence type="ECO:0000256" key="6">
    <source>
        <dbReference type="ARBA" id="ARBA00004332"/>
    </source>
</evidence>
<evidence type="ECO:0000256" key="40">
    <source>
        <dbReference type="ARBA" id="ARBA00043164"/>
    </source>
</evidence>
<dbReference type="InterPro" id="IPR000276">
    <property type="entry name" value="GPCR_Rhodpsn"/>
</dbReference>
<dbReference type="GO" id="GO:0014069">
    <property type="term" value="C:postsynaptic density"/>
    <property type="evidence" value="ECO:0007669"/>
    <property type="project" value="UniProtKB-SubCell"/>
</dbReference>
<evidence type="ECO:0000259" key="43">
    <source>
        <dbReference type="PROSITE" id="PS50262"/>
    </source>
</evidence>
<evidence type="ECO:0000256" key="18">
    <source>
        <dbReference type="ARBA" id="ARBA00022753"/>
    </source>
</evidence>
<feature type="transmembrane region" description="Helical" evidence="42">
    <location>
        <begin position="205"/>
        <end position="228"/>
    </location>
</feature>
<keyword evidence="31 41" id="KW-0807">Transducer</keyword>
<evidence type="ECO:0000256" key="34">
    <source>
        <dbReference type="ARBA" id="ARBA00023273"/>
    </source>
</evidence>
<dbReference type="GO" id="GO:0048471">
    <property type="term" value="C:perinuclear region of cytoplasm"/>
    <property type="evidence" value="ECO:0007669"/>
    <property type="project" value="UniProtKB-SubCell"/>
</dbReference>
<evidence type="ECO:0000256" key="37">
    <source>
        <dbReference type="ARBA" id="ARBA00034105"/>
    </source>
</evidence>
<dbReference type="GO" id="GO:0030659">
    <property type="term" value="C:cytoplasmic vesicle membrane"/>
    <property type="evidence" value="ECO:0007669"/>
    <property type="project" value="UniProtKB-SubCell"/>
</dbReference>
<dbReference type="GO" id="GO:0004930">
    <property type="term" value="F:G protein-coupled receptor activity"/>
    <property type="evidence" value="ECO:0007669"/>
    <property type="project" value="UniProtKB-KW"/>
</dbReference>
<evidence type="ECO:0000256" key="39">
    <source>
        <dbReference type="ARBA" id="ARBA00042063"/>
    </source>
</evidence>
<evidence type="ECO:0000256" key="28">
    <source>
        <dbReference type="ARBA" id="ARBA00023157"/>
    </source>
</evidence>
<dbReference type="GO" id="GO:0030154">
    <property type="term" value="P:cell differentiation"/>
    <property type="evidence" value="ECO:0007669"/>
    <property type="project" value="UniProtKB-KW"/>
</dbReference>
<dbReference type="AlphaFoldDB" id="A0A3P8Y0X7"/>
<keyword evidence="17" id="KW-0053">Apoptosis</keyword>
<keyword evidence="29 41" id="KW-0675">Receptor</keyword>
<evidence type="ECO:0000256" key="11">
    <source>
        <dbReference type="ARBA" id="ARBA00004556"/>
    </source>
</evidence>
<dbReference type="GO" id="GO:0005856">
    <property type="term" value="C:cytoskeleton"/>
    <property type="evidence" value="ECO:0007669"/>
    <property type="project" value="UniProtKB-SubCell"/>
</dbReference>
<reference evidence="45" key="1">
    <citation type="journal article" date="2014" name="PLoS ONE">
        <title>The genome and linkage map of the northern pike (Esox lucius): conserved synteny revealed between the salmonid sister group and the Neoteleostei.</title>
        <authorList>
            <person name="Rondeau E.B."/>
            <person name="Minkley D.R."/>
            <person name="Leong J.S."/>
            <person name="Messmer A.M."/>
            <person name="Jantzen J.R."/>
            <person name="von Schalburg K.R."/>
            <person name="Lemon C."/>
            <person name="Bird N.H."/>
            <person name="Koop B.F."/>
        </authorList>
    </citation>
    <scope>NUCLEOTIDE SEQUENCE</scope>
</reference>
<evidence type="ECO:0000256" key="19">
    <source>
        <dbReference type="ARBA" id="ARBA00022782"/>
    </source>
</evidence>
<evidence type="ECO:0000256" key="9">
    <source>
        <dbReference type="ARBA" id="ARBA00004477"/>
    </source>
</evidence>
<dbReference type="PROSITE" id="PS00237">
    <property type="entry name" value="G_PROTEIN_RECEP_F1_1"/>
    <property type="match status" value="1"/>
</dbReference>
<reference evidence="44" key="3">
    <citation type="submission" date="2025-08" db="UniProtKB">
        <authorList>
            <consortium name="Ensembl"/>
        </authorList>
    </citation>
    <scope>IDENTIFICATION</scope>
</reference>
<evidence type="ECO:0000256" key="26">
    <source>
        <dbReference type="ARBA" id="ARBA00023128"/>
    </source>
</evidence>
<feature type="transmembrane region" description="Helical" evidence="42">
    <location>
        <begin position="249"/>
        <end position="270"/>
    </location>
</feature>
<dbReference type="PRINTS" id="PR00237">
    <property type="entry name" value="GPCRRHODOPSN"/>
</dbReference>
<dbReference type="GO" id="GO:0000139">
    <property type="term" value="C:Golgi membrane"/>
    <property type="evidence" value="ECO:0007669"/>
    <property type="project" value="UniProtKB-SubCell"/>
</dbReference>
<dbReference type="GO" id="GO:0032591">
    <property type="term" value="C:dendritic spine membrane"/>
    <property type="evidence" value="ECO:0007669"/>
    <property type="project" value="UniProtKB-SubCell"/>
</dbReference>
<evidence type="ECO:0000256" key="33">
    <source>
        <dbReference type="ARBA" id="ARBA00023257"/>
    </source>
</evidence>
<protein>
    <recommendedName>
        <fullName evidence="38">G-protein coupled estrogen receptor 1</fullName>
    </recommendedName>
    <alternativeName>
        <fullName evidence="39">G protein-coupled estrogen receptor 1</fullName>
    </alternativeName>
    <alternativeName>
        <fullName evidence="40">G-protein coupled receptor 30</fullName>
    </alternativeName>
</protein>
<keyword evidence="36" id="KW-0968">Cytoplasmic vesicle</keyword>
<dbReference type="PANTHER" id="PTHR24226:SF2">
    <property type="entry name" value="G-PROTEIN COUPLED ESTROGEN RECEPTOR 1"/>
    <property type="match status" value="1"/>
</dbReference>
<keyword evidence="23" id="KW-0770">Synapse</keyword>
<keyword evidence="16 41" id="KW-0812">Transmembrane</keyword>
<evidence type="ECO:0000256" key="7">
    <source>
        <dbReference type="ARBA" id="ARBA00004412"/>
    </source>
</evidence>